<proteinExistence type="predicted"/>
<dbReference type="AlphaFoldDB" id="A0A6L7FY42"/>
<evidence type="ECO:0000256" key="1">
    <source>
        <dbReference type="ARBA" id="ARBA00001936"/>
    </source>
</evidence>
<dbReference type="PANTHER" id="PTHR12318">
    <property type="entry name" value="TESTOSTERONE-REGULATED PROTEIN RP2"/>
    <property type="match status" value="1"/>
</dbReference>
<dbReference type="InterPro" id="IPR039121">
    <property type="entry name" value="NUDT19"/>
</dbReference>
<comment type="cofactor">
    <cofactor evidence="1">
        <name>Mn(2+)</name>
        <dbReference type="ChEBI" id="CHEBI:29035"/>
    </cofactor>
</comment>
<keyword evidence="5" id="KW-0460">Magnesium</keyword>
<evidence type="ECO:0000256" key="2">
    <source>
        <dbReference type="ARBA" id="ARBA00001946"/>
    </source>
</evidence>
<protein>
    <submittedName>
        <fullName evidence="8">NUDIX domain-containing protein</fullName>
    </submittedName>
</protein>
<keyword evidence="3" id="KW-0479">Metal-binding</keyword>
<dbReference type="GO" id="GO:0046872">
    <property type="term" value="F:metal ion binding"/>
    <property type="evidence" value="ECO:0007669"/>
    <property type="project" value="UniProtKB-KW"/>
</dbReference>
<keyword evidence="6" id="KW-0464">Manganese</keyword>
<dbReference type="Proteomes" id="UP000477911">
    <property type="component" value="Unassembled WGS sequence"/>
</dbReference>
<name>A0A6L7FY42_9RHOB</name>
<gene>
    <name evidence="8" type="ORF">GR170_00180</name>
</gene>
<dbReference type="RefSeq" id="WP_160890789.1">
    <property type="nucleotide sequence ID" value="NZ_WUMU01000001.1"/>
</dbReference>
<accession>A0A6L7FY42</accession>
<comment type="cofactor">
    <cofactor evidence="2">
        <name>Mg(2+)</name>
        <dbReference type="ChEBI" id="CHEBI:18420"/>
    </cofactor>
</comment>
<dbReference type="InterPro" id="IPR000086">
    <property type="entry name" value="NUDIX_hydrolase_dom"/>
</dbReference>
<evidence type="ECO:0000256" key="4">
    <source>
        <dbReference type="ARBA" id="ARBA00022801"/>
    </source>
</evidence>
<organism evidence="8 9">
    <name type="scientific">Pseudooceanicola albus</name>
    <dbReference type="NCBI Taxonomy" id="2692189"/>
    <lineage>
        <taxon>Bacteria</taxon>
        <taxon>Pseudomonadati</taxon>
        <taxon>Pseudomonadota</taxon>
        <taxon>Alphaproteobacteria</taxon>
        <taxon>Rhodobacterales</taxon>
        <taxon>Paracoccaceae</taxon>
        <taxon>Pseudooceanicola</taxon>
    </lineage>
</organism>
<dbReference type="InterPro" id="IPR015797">
    <property type="entry name" value="NUDIX_hydrolase-like_dom_sf"/>
</dbReference>
<sequence length="227" mass="23942">MNATAQPRNAATIIALQRAGDGPRILMGRRLAGAVFMPNKMVFPGGALDACDADVPFARPLTPRTRALLEVDADPVLAPQLAAAALREFAEETGLRIARPGIWTGTPPTDPTWAGFAAAGLLPDAGALDCIYRAVTPPGKSRRFDARFFLVEDSAIAGDPEDFSSASGELADLAWVPLDAARQLDLPFVTAVALAELAALLRRGRAPDAIPFYDQQPSGPVFRGLVA</sequence>
<reference evidence="8 9" key="1">
    <citation type="submission" date="2019-12" db="EMBL/GenBank/DDBJ databases">
        <authorList>
            <person name="Li M."/>
        </authorList>
    </citation>
    <scope>NUCLEOTIDE SEQUENCE [LARGE SCALE GENOMIC DNA]</scope>
    <source>
        <strain evidence="8 9">GBMRC 2024</strain>
    </source>
</reference>
<evidence type="ECO:0000256" key="5">
    <source>
        <dbReference type="ARBA" id="ARBA00022842"/>
    </source>
</evidence>
<dbReference type="PROSITE" id="PS51462">
    <property type="entry name" value="NUDIX"/>
    <property type="match status" value="1"/>
</dbReference>
<feature type="domain" description="Nudix hydrolase" evidence="7">
    <location>
        <begin position="7"/>
        <end position="198"/>
    </location>
</feature>
<dbReference type="PANTHER" id="PTHR12318:SF0">
    <property type="entry name" value="ACYL-COENZYME A DIPHOSPHATASE NUDT19"/>
    <property type="match status" value="1"/>
</dbReference>
<dbReference type="Gene3D" id="3.90.79.10">
    <property type="entry name" value="Nucleoside Triphosphate Pyrophosphohydrolase"/>
    <property type="match status" value="1"/>
</dbReference>
<evidence type="ECO:0000256" key="3">
    <source>
        <dbReference type="ARBA" id="ARBA00022723"/>
    </source>
</evidence>
<keyword evidence="9" id="KW-1185">Reference proteome</keyword>
<dbReference type="GO" id="GO:0016818">
    <property type="term" value="F:hydrolase activity, acting on acid anhydrides, in phosphorus-containing anhydrides"/>
    <property type="evidence" value="ECO:0007669"/>
    <property type="project" value="InterPro"/>
</dbReference>
<evidence type="ECO:0000256" key="6">
    <source>
        <dbReference type="ARBA" id="ARBA00023211"/>
    </source>
</evidence>
<evidence type="ECO:0000313" key="8">
    <source>
        <dbReference type="EMBL" id="MXN16236.1"/>
    </source>
</evidence>
<comment type="caution">
    <text evidence="8">The sequence shown here is derived from an EMBL/GenBank/DDBJ whole genome shotgun (WGS) entry which is preliminary data.</text>
</comment>
<dbReference type="EMBL" id="WUMU01000001">
    <property type="protein sequence ID" value="MXN16236.1"/>
    <property type="molecule type" value="Genomic_DNA"/>
</dbReference>
<evidence type="ECO:0000259" key="7">
    <source>
        <dbReference type="PROSITE" id="PS51462"/>
    </source>
</evidence>
<dbReference type="SUPFAM" id="SSF55811">
    <property type="entry name" value="Nudix"/>
    <property type="match status" value="1"/>
</dbReference>
<keyword evidence="4" id="KW-0378">Hydrolase</keyword>
<evidence type="ECO:0000313" key="9">
    <source>
        <dbReference type="Proteomes" id="UP000477911"/>
    </source>
</evidence>